<dbReference type="PANTHER" id="PTHR24321">
    <property type="entry name" value="DEHYDROGENASES, SHORT CHAIN"/>
    <property type="match status" value="1"/>
</dbReference>
<gene>
    <name evidence="5" type="ORF">PAC_06925</name>
</gene>
<evidence type="ECO:0000256" key="1">
    <source>
        <dbReference type="ARBA" id="ARBA00006484"/>
    </source>
</evidence>
<dbReference type="InterPro" id="IPR020904">
    <property type="entry name" value="Sc_DH/Rdtase_CS"/>
</dbReference>
<keyword evidence="6" id="KW-1185">Reference proteome</keyword>
<sequence>MPFSYHNGNAPSLGPPQRAIDAAGFGKVAIITGCSSGVGLATTQVFLSHQYEVLGVDIKDIDYAKIDGKDAGRFHFHQGDLMAEGECDAVVRICVAKFGEKIDVLANIAGVMDAFEAADVITDHEWERVMGTNLTVPTRMIRAVLPFMKAKKNGSIVNVASKAAVSGAAAGLAYTTSKHGLLGVTKHTAWRFQGEGIRCNAVLPGSIDTNINDSIEKEHFDETSFAVMKPIWELHNPSGQKPSISALEVANVILFLSSEGARAINGVALPIDKAWGVI</sequence>
<dbReference type="Pfam" id="PF00106">
    <property type="entry name" value="adh_short"/>
    <property type="match status" value="1"/>
</dbReference>
<accession>A0A1L7WW92</accession>
<dbReference type="InterPro" id="IPR036291">
    <property type="entry name" value="NAD(P)-bd_dom_sf"/>
</dbReference>
<keyword evidence="3" id="KW-0560">Oxidoreductase</keyword>
<dbReference type="STRING" id="576137.A0A1L7WW92"/>
<reference evidence="5 6" key="1">
    <citation type="submission" date="2016-03" db="EMBL/GenBank/DDBJ databases">
        <authorList>
            <person name="Ploux O."/>
        </authorList>
    </citation>
    <scope>NUCLEOTIDE SEQUENCE [LARGE SCALE GENOMIC DNA]</scope>
    <source>
        <strain evidence="5 6">UAMH 11012</strain>
    </source>
</reference>
<dbReference type="PRINTS" id="PR00081">
    <property type="entry name" value="GDHRDH"/>
</dbReference>
<dbReference type="EMBL" id="FJOG01000009">
    <property type="protein sequence ID" value="CZR57036.1"/>
    <property type="molecule type" value="Genomic_DNA"/>
</dbReference>
<dbReference type="PROSITE" id="PS00061">
    <property type="entry name" value="ADH_SHORT"/>
    <property type="match status" value="1"/>
</dbReference>
<evidence type="ECO:0000256" key="3">
    <source>
        <dbReference type="ARBA" id="ARBA00023002"/>
    </source>
</evidence>
<evidence type="ECO:0000313" key="5">
    <source>
        <dbReference type="EMBL" id="CZR57036.1"/>
    </source>
</evidence>
<organism evidence="5 6">
    <name type="scientific">Phialocephala subalpina</name>
    <dbReference type="NCBI Taxonomy" id="576137"/>
    <lineage>
        <taxon>Eukaryota</taxon>
        <taxon>Fungi</taxon>
        <taxon>Dikarya</taxon>
        <taxon>Ascomycota</taxon>
        <taxon>Pezizomycotina</taxon>
        <taxon>Leotiomycetes</taxon>
        <taxon>Helotiales</taxon>
        <taxon>Mollisiaceae</taxon>
        <taxon>Phialocephala</taxon>
        <taxon>Phialocephala fortinii species complex</taxon>
    </lineage>
</organism>
<dbReference type="SUPFAM" id="SSF51735">
    <property type="entry name" value="NAD(P)-binding Rossmann-fold domains"/>
    <property type="match status" value="1"/>
</dbReference>
<dbReference type="AlphaFoldDB" id="A0A1L7WW92"/>
<protein>
    <submittedName>
        <fullName evidence="5">Related to 3-ketoacyl-acyl carrier protein reductase</fullName>
    </submittedName>
</protein>
<name>A0A1L7WW92_9HELO</name>
<dbReference type="FunFam" id="3.40.50.720:FF:000084">
    <property type="entry name" value="Short-chain dehydrogenase reductase"/>
    <property type="match status" value="1"/>
</dbReference>
<dbReference type="PANTHER" id="PTHR24321:SF8">
    <property type="entry name" value="ESTRADIOL 17-BETA-DEHYDROGENASE 8-RELATED"/>
    <property type="match status" value="1"/>
</dbReference>
<dbReference type="OrthoDB" id="37659at2759"/>
<comment type="similarity">
    <text evidence="1 4">Belongs to the short-chain dehydrogenases/reductases (SDR) family.</text>
</comment>
<dbReference type="GO" id="GO:0009688">
    <property type="term" value="P:abscisic acid biosynthetic process"/>
    <property type="evidence" value="ECO:0007669"/>
    <property type="project" value="UniProtKB-ARBA"/>
</dbReference>
<dbReference type="InterPro" id="IPR002347">
    <property type="entry name" value="SDR_fam"/>
</dbReference>
<dbReference type="CDD" id="cd05233">
    <property type="entry name" value="SDR_c"/>
    <property type="match status" value="1"/>
</dbReference>
<dbReference type="GO" id="GO:0016491">
    <property type="term" value="F:oxidoreductase activity"/>
    <property type="evidence" value="ECO:0007669"/>
    <property type="project" value="UniProtKB-KW"/>
</dbReference>
<evidence type="ECO:0000256" key="2">
    <source>
        <dbReference type="ARBA" id="ARBA00022857"/>
    </source>
</evidence>
<dbReference type="PRINTS" id="PR00080">
    <property type="entry name" value="SDRFAMILY"/>
</dbReference>
<proteinExistence type="inferred from homology"/>
<keyword evidence="2" id="KW-0521">NADP</keyword>
<evidence type="ECO:0000313" key="6">
    <source>
        <dbReference type="Proteomes" id="UP000184330"/>
    </source>
</evidence>
<dbReference type="Proteomes" id="UP000184330">
    <property type="component" value="Unassembled WGS sequence"/>
</dbReference>
<evidence type="ECO:0000256" key="4">
    <source>
        <dbReference type="RuleBase" id="RU000363"/>
    </source>
</evidence>
<dbReference type="Gene3D" id="3.40.50.720">
    <property type="entry name" value="NAD(P)-binding Rossmann-like Domain"/>
    <property type="match status" value="1"/>
</dbReference>